<proteinExistence type="inferred from homology"/>
<dbReference type="InterPro" id="IPR013177">
    <property type="entry name" value="Ribosomal_mS38_C"/>
</dbReference>
<evidence type="ECO:0000256" key="1">
    <source>
        <dbReference type="ARBA" id="ARBA00004173"/>
    </source>
</evidence>
<comment type="similarity">
    <text evidence="3">Belongs to the mitochondrion-specific ribosomal protein mS38 family.</text>
</comment>
<keyword evidence="2" id="KW-0496">Mitochondrion</keyword>
<reference evidence="7 8" key="1">
    <citation type="journal article" date="2023" name="Elife">
        <title>Identification of key yeast species and microbe-microbe interactions impacting larval growth of Drosophila in the wild.</title>
        <authorList>
            <person name="Mure A."/>
            <person name="Sugiura Y."/>
            <person name="Maeda R."/>
            <person name="Honda K."/>
            <person name="Sakurai N."/>
            <person name="Takahashi Y."/>
            <person name="Watada M."/>
            <person name="Katoh T."/>
            <person name="Gotoh A."/>
            <person name="Gotoh Y."/>
            <person name="Taniguchi I."/>
            <person name="Nakamura K."/>
            <person name="Hayashi T."/>
            <person name="Katayama T."/>
            <person name="Uemura T."/>
            <person name="Hattori Y."/>
        </authorList>
    </citation>
    <scope>NUCLEOTIDE SEQUENCE [LARGE SCALE GENOMIC DNA]</scope>
    <source>
        <strain evidence="7 8">SC-9</strain>
    </source>
</reference>
<keyword evidence="8" id="KW-1185">Reference proteome</keyword>
<evidence type="ECO:0000256" key="2">
    <source>
        <dbReference type="ARBA" id="ARBA00023128"/>
    </source>
</evidence>
<feature type="compositionally biased region" description="Basic residues" evidence="5">
    <location>
        <begin position="106"/>
        <end position="134"/>
    </location>
</feature>
<dbReference type="RefSeq" id="XP_064854930.1">
    <property type="nucleotide sequence ID" value="XM_064998858.1"/>
</dbReference>
<dbReference type="EMBL" id="BTFZ01000013">
    <property type="protein sequence ID" value="GMM37934.1"/>
    <property type="molecule type" value="Genomic_DNA"/>
</dbReference>
<dbReference type="PANTHER" id="PTHR32035">
    <property type="entry name" value="AURORA KINASE A-INTERACTING PROTEIN"/>
    <property type="match status" value="1"/>
</dbReference>
<organism evidence="7 8">
    <name type="scientific">Saccharomycopsis crataegensis</name>
    <dbReference type="NCBI Taxonomy" id="43959"/>
    <lineage>
        <taxon>Eukaryota</taxon>
        <taxon>Fungi</taxon>
        <taxon>Dikarya</taxon>
        <taxon>Ascomycota</taxon>
        <taxon>Saccharomycotina</taxon>
        <taxon>Saccharomycetes</taxon>
        <taxon>Saccharomycopsidaceae</taxon>
        <taxon>Saccharomycopsis</taxon>
    </lineage>
</organism>
<comment type="subcellular location">
    <subcellularLocation>
        <location evidence="1">Mitochondrion</location>
    </subcellularLocation>
</comment>
<evidence type="ECO:0000256" key="5">
    <source>
        <dbReference type="SAM" id="MobiDB-lite"/>
    </source>
</evidence>
<evidence type="ECO:0000256" key="3">
    <source>
        <dbReference type="ARBA" id="ARBA00035647"/>
    </source>
</evidence>
<evidence type="ECO:0000313" key="7">
    <source>
        <dbReference type="EMBL" id="GMM37934.1"/>
    </source>
</evidence>
<gene>
    <name evidence="7" type="ORF">DASC09_052590</name>
</gene>
<dbReference type="GO" id="GO:0005739">
    <property type="term" value="C:mitochondrion"/>
    <property type="evidence" value="ECO:0007669"/>
    <property type="project" value="UniProtKB-SubCell"/>
</dbReference>
<evidence type="ECO:0000313" key="8">
    <source>
        <dbReference type="Proteomes" id="UP001360560"/>
    </source>
</evidence>
<accession>A0AAV5QTV2</accession>
<feature type="domain" description="Ribosomal protein mS38 C-terminal" evidence="6">
    <location>
        <begin position="100"/>
        <end position="133"/>
    </location>
</feature>
<evidence type="ECO:0000256" key="4">
    <source>
        <dbReference type="ARBA" id="ARBA00035682"/>
    </source>
</evidence>
<sequence length="134" mass="15308">MLTTFFKRYASGLAVSCVRTTAATSRLFTAGLVNRRNLGYYQSTNTMSSQIVPPFMMMMMNTETNSQSVKTPIMEIITNNHNITNGVSIDGIITSEETMRADSVMRKRRKKMKKHKLRKRRKAQRALKRKLAQG</sequence>
<name>A0AAV5QTV2_9ASCO</name>
<dbReference type="AlphaFoldDB" id="A0AAV5QTV2"/>
<evidence type="ECO:0000259" key="6">
    <source>
        <dbReference type="SMART" id="SM01155"/>
    </source>
</evidence>
<dbReference type="SMART" id="SM01155">
    <property type="entry name" value="DUF1713"/>
    <property type="match status" value="1"/>
</dbReference>
<comment type="caution">
    <text evidence="7">The sequence shown here is derived from an EMBL/GenBank/DDBJ whole genome shotgun (WGS) entry which is preliminary data.</text>
</comment>
<dbReference type="Proteomes" id="UP001360560">
    <property type="component" value="Unassembled WGS sequence"/>
</dbReference>
<dbReference type="GeneID" id="90075909"/>
<protein>
    <recommendedName>
        <fullName evidence="4">Small ribosomal subunit protein mS38</fullName>
    </recommendedName>
</protein>
<feature type="region of interest" description="Disordered" evidence="5">
    <location>
        <begin position="102"/>
        <end position="134"/>
    </location>
</feature>
<dbReference type="PANTHER" id="PTHR32035:SF3">
    <property type="entry name" value="SMALL RIBOSOMAL SUBUNIT PROTEIN MS38"/>
    <property type="match status" value="1"/>
</dbReference>
<dbReference type="Pfam" id="PF08213">
    <property type="entry name" value="COX24_C"/>
    <property type="match status" value="1"/>
</dbReference>